<name>A0AA37HDW3_9HYPH</name>
<organism evidence="1 2">
    <name type="scientific">Methylobacterium frigidaeris</name>
    <dbReference type="NCBI Taxonomy" id="2038277"/>
    <lineage>
        <taxon>Bacteria</taxon>
        <taxon>Pseudomonadati</taxon>
        <taxon>Pseudomonadota</taxon>
        <taxon>Alphaproteobacteria</taxon>
        <taxon>Hyphomicrobiales</taxon>
        <taxon>Methylobacteriaceae</taxon>
        <taxon>Methylobacterium</taxon>
    </lineage>
</organism>
<gene>
    <name evidence="1" type="ORF">MPEAHAMD_4196</name>
</gene>
<comment type="caution">
    <text evidence="1">The sequence shown here is derived from an EMBL/GenBank/DDBJ whole genome shotgun (WGS) entry which is preliminary data.</text>
</comment>
<dbReference type="SUPFAM" id="SSF51126">
    <property type="entry name" value="Pectin lyase-like"/>
    <property type="match status" value="1"/>
</dbReference>
<dbReference type="Proteomes" id="UP001055286">
    <property type="component" value="Unassembled WGS sequence"/>
</dbReference>
<dbReference type="RefSeq" id="WP_238192320.1">
    <property type="nucleotide sequence ID" value="NZ_BPQJ01000021.1"/>
</dbReference>
<dbReference type="InterPro" id="IPR011050">
    <property type="entry name" value="Pectin_lyase_fold/virulence"/>
</dbReference>
<evidence type="ECO:0008006" key="3">
    <source>
        <dbReference type="Google" id="ProtNLM"/>
    </source>
</evidence>
<dbReference type="SMART" id="SM00710">
    <property type="entry name" value="PbH1"/>
    <property type="match status" value="5"/>
</dbReference>
<protein>
    <recommendedName>
        <fullName evidence="3">Right handed beta helix domain-containing protein</fullName>
    </recommendedName>
</protein>
<keyword evidence="2" id="KW-1185">Reference proteome</keyword>
<evidence type="ECO:0000313" key="1">
    <source>
        <dbReference type="EMBL" id="GJD64022.1"/>
    </source>
</evidence>
<dbReference type="InterPro" id="IPR012334">
    <property type="entry name" value="Pectin_lyas_fold"/>
</dbReference>
<dbReference type="AlphaFoldDB" id="A0AA37HDW3"/>
<reference evidence="1" key="1">
    <citation type="journal article" date="2016" name="Front. Microbiol.">
        <title>Genome Sequence of the Piezophilic, Mesophilic Sulfate-Reducing Bacterium Desulfovibrio indicus J2T.</title>
        <authorList>
            <person name="Cao J."/>
            <person name="Maignien L."/>
            <person name="Shao Z."/>
            <person name="Alain K."/>
            <person name="Jebbar M."/>
        </authorList>
    </citation>
    <scope>NUCLEOTIDE SEQUENCE</scope>
    <source>
        <strain evidence="1">JCM 32048</strain>
    </source>
</reference>
<dbReference type="EMBL" id="BPQJ01000021">
    <property type="protein sequence ID" value="GJD64022.1"/>
    <property type="molecule type" value="Genomic_DNA"/>
</dbReference>
<sequence length="741" mass="80213">MGTIDDSVAPAELRPVRCAGSLPRRLLAGLRLSAGLLLLAAQPAAARTIYVTPEGGGPGYGADGRVAAPRTLAFSTEAVRGLQPGDVVQLLADSPATDAVTRYRRRVVLTGPDRRDVPPILVRGLGPRTRMVGRTIDEIRGCPMPEDDIEQPCGDLRTALAAPPPIAPPSPDLLGALTVATTDPAGERTEDRDRSRRSRLAVPIGRAGRLADAACLDIDRADGITIEDMAFEGCWLAAVRATGSRRVTLRRSLIIGSSYGLAARGSPERPSDTLVVEDVTWVQDSSGYDEAALTREGPFRCRDGRITALGCAGLIWRSIPWGATHHGAYDHFNGALLGGADVRGPIVFRRNTVLSAYNGIRLKAASCEDLKASALSAASCPFNQDVWITDNLFAYVRDNPVELETWATDVRIARNRIVNSHAWFSFDDMGGGPVYVYGNRGWFDDVPAIDRPGRDTSLPPCSRQPVEKPAAAGAFDPKLDRRYDYARSRWLPVGVESVGRSGAMTWMDPGDQSCEASLQGRVIKFALPPLGAEPDSYRYAERGPIYVFNNSWYLRSPVTGIGAAANLRHWNNALMFCEPGAPGADPDLCRTRPETFDASACGRGLVRGDDLARYPGEIGTLPFFDCFRWLPVDERGHDRSDLASEFDHDVSSNGFPLLLMRQRGIEHHGRRGHPGFTAPERGDFRLLPDALAAVAACAVTETSDHSLDCSEVPNGRAFAGAFDPENRLYEGPASARFHPPE</sequence>
<dbReference type="InterPro" id="IPR006626">
    <property type="entry name" value="PbH1"/>
</dbReference>
<proteinExistence type="predicted"/>
<accession>A0AA37HDW3</accession>
<dbReference type="Gene3D" id="2.160.20.10">
    <property type="entry name" value="Single-stranded right-handed beta-helix, Pectin lyase-like"/>
    <property type="match status" value="1"/>
</dbReference>
<reference evidence="1" key="2">
    <citation type="submission" date="2021-08" db="EMBL/GenBank/DDBJ databases">
        <authorList>
            <person name="Tani A."/>
            <person name="Ola A."/>
            <person name="Ogura Y."/>
            <person name="Katsura K."/>
            <person name="Hayashi T."/>
        </authorList>
    </citation>
    <scope>NUCLEOTIDE SEQUENCE</scope>
    <source>
        <strain evidence="1">JCM 32048</strain>
    </source>
</reference>
<evidence type="ECO:0000313" key="2">
    <source>
        <dbReference type="Proteomes" id="UP001055286"/>
    </source>
</evidence>